<evidence type="ECO:0000256" key="3">
    <source>
        <dbReference type="ARBA" id="ARBA00022448"/>
    </source>
</evidence>
<dbReference type="AlphaFoldDB" id="G8YGW8"/>
<dbReference type="PANTHER" id="PTHR31806">
    <property type="entry name" value="PURINE-CYTOSINE PERMEASE FCY2-RELATED"/>
    <property type="match status" value="1"/>
</dbReference>
<reference evidence="12" key="2">
    <citation type="journal article" date="2012" name="G3 (Bethesda)">
        <title>Pichia sorbitophila, an interspecies yeast hybrid reveals early steps of genome resolution following polyploidization.</title>
        <authorList>
            <person name="Leh Louis V."/>
            <person name="Despons L."/>
            <person name="Friedrich A."/>
            <person name="Martin T."/>
            <person name="Durrens P."/>
            <person name="Casaregola S."/>
            <person name="Neuveglise C."/>
            <person name="Fairhead C."/>
            <person name="Marck C."/>
            <person name="Cruz J.A."/>
            <person name="Straub M.L."/>
            <person name="Kugler V."/>
            <person name="Sacerdot C."/>
            <person name="Uzunov Z."/>
            <person name="Thierry A."/>
            <person name="Weiss S."/>
            <person name="Bleykasten C."/>
            <person name="De Montigny J."/>
            <person name="Jacques N."/>
            <person name="Jung P."/>
            <person name="Lemaire M."/>
            <person name="Mallet S."/>
            <person name="Morel G."/>
            <person name="Richard G.F."/>
            <person name="Sarkar A."/>
            <person name="Savel G."/>
            <person name="Schacherer J."/>
            <person name="Seret M.L."/>
            <person name="Talla E."/>
            <person name="Samson G."/>
            <person name="Jubin C."/>
            <person name="Poulain J."/>
            <person name="Vacherie B."/>
            <person name="Barbe V."/>
            <person name="Pelletier E."/>
            <person name="Sherman D.J."/>
            <person name="Westhof E."/>
            <person name="Weissenbach J."/>
            <person name="Baret P.V."/>
            <person name="Wincker P."/>
            <person name="Gaillardin C."/>
            <person name="Dujon B."/>
            <person name="Souciet J.L."/>
        </authorList>
    </citation>
    <scope>NUCLEOTIDE SEQUENCE [LARGE SCALE GENOMIC DNA]</scope>
    <source>
        <strain evidence="12">ATCC MYA-4447 / BCRC 22081 / CBS 7064 / NBRC 10061 / NRRL Y-12695</strain>
    </source>
</reference>
<sequence length="521" mass="57506">MGYSSERIDAMEGIERRNEKDLEKRISYESFEKTESGTQADVKAVKLTFVQRLASMMNAEIKGIEPVTDEEKVEHSLVNAGTMWLSADLVIATFSLGALGITVFKLSFWQAFLVIVFFSLLGALPVAFFSIFGPKLGLRQMILSKFLVGDYGMRIFALINMVACVGWGAVNIMSSAQLLNIVNNGACPPWAGCLILIVCTIIVTFFGYHIIHLYEKWSWVPNLVVFIAIIARMAKSGNFTYGDMKGGATTAGDVLSFGGTIYGFATGWTTYAADYTVYQPRNANSYKIFFSILAGLLTPLIFTLTLGAACATGTLTDDKWAKMYADKSIGGLVYSILVVDSLHGFGQFLCVILALSTVANNIPNMYSIALSAQAFWSQLSRIPRVLWTICGNFVTLAICIPAYYHFESVMGNFMDIIGYYLAIYQAMCLSEHFIYNRGSFAKYDWDRIYDKTAYPMGIAGIFGFCCGAAGVVVGMSQNWYHGVIGRRIGKFGGEIGFELAFAFAFIGFNIVRPLEKKYTGR</sequence>
<organism evidence="11 12">
    <name type="scientific">Pichia sorbitophila (strain ATCC MYA-4447 / BCRC 22081 / CBS 7064 / NBRC 10061 / NRRL Y-12695)</name>
    <name type="common">Hybrid yeast</name>
    <dbReference type="NCBI Taxonomy" id="559304"/>
    <lineage>
        <taxon>Eukaryota</taxon>
        <taxon>Fungi</taxon>
        <taxon>Dikarya</taxon>
        <taxon>Ascomycota</taxon>
        <taxon>Saccharomycotina</taxon>
        <taxon>Pichiomycetes</taxon>
        <taxon>Debaryomycetaceae</taxon>
        <taxon>Millerozyma</taxon>
    </lineage>
</organism>
<evidence type="ECO:0000256" key="5">
    <source>
        <dbReference type="ARBA" id="ARBA00022692"/>
    </source>
</evidence>
<evidence type="ECO:0000256" key="2">
    <source>
        <dbReference type="ARBA" id="ARBA00008974"/>
    </source>
</evidence>
<dbReference type="GO" id="GO:0005886">
    <property type="term" value="C:plasma membrane"/>
    <property type="evidence" value="ECO:0007669"/>
    <property type="project" value="TreeGrafter"/>
</dbReference>
<evidence type="ECO:0000256" key="4">
    <source>
        <dbReference type="ARBA" id="ARBA00022553"/>
    </source>
</evidence>
<keyword evidence="12" id="KW-1185">Reference proteome</keyword>
<dbReference type="STRING" id="559304.G8YGW8"/>
<dbReference type="Gene3D" id="1.10.4160.10">
    <property type="entry name" value="Hydantoin permease"/>
    <property type="match status" value="1"/>
</dbReference>
<evidence type="ECO:0000256" key="6">
    <source>
        <dbReference type="ARBA" id="ARBA00022989"/>
    </source>
</evidence>
<evidence type="ECO:0000256" key="1">
    <source>
        <dbReference type="ARBA" id="ARBA00004141"/>
    </source>
</evidence>
<dbReference type="eggNOG" id="ENOG502QQ8Y">
    <property type="taxonomic scope" value="Eukaryota"/>
</dbReference>
<feature type="transmembrane region" description="Helical" evidence="9">
    <location>
        <begin position="288"/>
        <end position="309"/>
    </location>
</feature>
<dbReference type="FunFam" id="1.10.4160.10:FF:000002">
    <property type="entry name" value="Purine-cytosine permease fcyB"/>
    <property type="match status" value="1"/>
</dbReference>
<dbReference type="HOGENOM" id="CLU_026016_2_2_1"/>
<dbReference type="EMBL" id="FO082052">
    <property type="protein sequence ID" value="CCE80670.1"/>
    <property type="molecule type" value="Genomic_DNA"/>
</dbReference>
<dbReference type="CDD" id="cd11484">
    <property type="entry name" value="SLC-NCS1sbd_CobB-like"/>
    <property type="match status" value="1"/>
</dbReference>
<evidence type="ECO:0000256" key="9">
    <source>
        <dbReference type="SAM" id="Phobius"/>
    </source>
</evidence>
<dbReference type="EMBL" id="FO082053">
    <property type="protein sequence ID" value="CCE79905.1"/>
    <property type="molecule type" value="Genomic_DNA"/>
</dbReference>
<comment type="similarity">
    <text evidence="2 8">Belongs to the purine-cytosine permease (2.A.39) family.</text>
</comment>
<dbReference type="OrthoDB" id="2116389at2759"/>
<feature type="transmembrane region" description="Helical" evidence="9">
    <location>
        <begin position="329"/>
        <end position="355"/>
    </location>
</feature>
<feature type="transmembrane region" description="Helical" evidence="9">
    <location>
        <begin position="495"/>
        <end position="511"/>
    </location>
</feature>
<dbReference type="GO" id="GO:0000329">
    <property type="term" value="C:fungal-type vacuole membrane"/>
    <property type="evidence" value="ECO:0007669"/>
    <property type="project" value="TreeGrafter"/>
</dbReference>
<dbReference type="Pfam" id="PF02133">
    <property type="entry name" value="Transp_cyt_pur"/>
    <property type="match status" value="1"/>
</dbReference>
<feature type="transmembrane region" description="Helical" evidence="9">
    <location>
        <begin position="190"/>
        <end position="211"/>
    </location>
</feature>
<feature type="transmembrane region" description="Helical" evidence="9">
    <location>
        <begin position="151"/>
        <end position="170"/>
    </location>
</feature>
<dbReference type="GO" id="GO:0015856">
    <property type="term" value="P:cytosine transport"/>
    <property type="evidence" value="ECO:0007669"/>
    <property type="project" value="UniProtKB-ARBA"/>
</dbReference>
<keyword evidence="6 9" id="KW-1133">Transmembrane helix</keyword>
<keyword evidence="4" id="KW-0597">Phosphoprotein</keyword>
<comment type="subcellular location">
    <subcellularLocation>
        <location evidence="1">Membrane</location>
        <topology evidence="1">Multi-pass membrane protein</topology>
    </subcellularLocation>
</comment>
<dbReference type="Proteomes" id="UP000005222">
    <property type="component" value="Chromosome G"/>
</dbReference>
<feature type="transmembrane region" description="Helical" evidence="9">
    <location>
        <begin position="83"/>
        <end position="104"/>
    </location>
</feature>
<keyword evidence="5 9" id="KW-0812">Transmembrane</keyword>
<dbReference type="PIRSF" id="PIRSF002744">
    <property type="entry name" value="Pur-cyt_permease"/>
    <property type="match status" value="1"/>
</dbReference>
<proteinExistence type="inferred from homology"/>
<gene>
    <name evidence="11" type="primary">Piso0_002997</name>
    <name evidence="10" type="ORF">GNLVRS01_PISO0G02624g</name>
    <name evidence="11" type="ORF">GNLVRS01_PISO0H02625g</name>
</gene>
<dbReference type="InParanoid" id="G8YGW8"/>
<feature type="transmembrane region" description="Helical" evidence="9">
    <location>
        <begin position="416"/>
        <end position="435"/>
    </location>
</feature>
<dbReference type="Proteomes" id="UP000005222">
    <property type="component" value="Chromosome H"/>
</dbReference>
<evidence type="ECO:0000256" key="8">
    <source>
        <dbReference type="PIRNR" id="PIRNR002744"/>
    </source>
</evidence>
<dbReference type="PANTHER" id="PTHR31806:SF1">
    <property type="entry name" value="PURINE-CYTOSINE PERMEASE FCY2-RELATED"/>
    <property type="match status" value="1"/>
</dbReference>
<evidence type="ECO:0000256" key="7">
    <source>
        <dbReference type="ARBA" id="ARBA00023136"/>
    </source>
</evidence>
<dbReference type="InterPro" id="IPR001248">
    <property type="entry name" value="Pur-cyt_permease"/>
</dbReference>
<accession>G8YGW8</accession>
<evidence type="ECO:0000313" key="12">
    <source>
        <dbReference type="Proteomes" id="UP000005222"/>
    </source>
</evidence>
<name>G8YGW8_PICSO</name>
<feature type="transmembrane region" description="Helical" evidence="9">
    <location>
        <begin position="385"/>
        <end position="404"/>
    </location>
</feature>
<keyword evidence="3 8" id="KW-0813">Transport</keyword>
<protein>
    <submittedName>
        <fullName evidence="11">Piso0_002997 protein</fullName>
    </submittedName>
</protein>
<feature type="transmembrane region" description="Helical" evidence="9">
    <location>
        <begin position="217"/>
        <end position="234"/>
    </location>
</feature>
<feature type="transmembrane region" description="Helical" evidence="9">
    <location>
        <begin position="111"/>
        <end position="131"/>
    </location>
</feature>
<feature type="transmembrane region" description="Helical" evidence="9">
    <location>
        <begin position="456"/>
        <end position="475"/>
    </location>
</feature>
<evidence type="ECO:0000313" key="10">
    <source>
        <dbReference type="EMBL" id="CCE79905.1"/>
    </source>
</evidence>
<dbReference type="FunCoup" id="G8YGW8">
    <property type="interactions" value="90"/>
</dbReference>
<evidence type="ECO:0000313" key="11">
    <source>
        <dbReference type="EMBL" id="CCE80670.1"/>
    </source>
</evidence>
<keyword evidence="7 8" id="KW-0472">Membrane</keyword>
<reference evidence="11" key="1">
    <citation type="submission" date="2011-10" db="EMBL/GenBank/DDBJ databases">
        <authorList>
            <person name="Genoscope - CEA"/>
        </authorList>
    </citation>
    <scope>NUCLEOTIDE SEQUENCE</scope>
</reference>
<dbReference type="GO" id="GO:0015205">
    <property type="term" value="F:nucleobase transmembrane transporter activity"/>
    <property type="evidence" value="ECO:0007669"/>
    <property type="project" value="TreeGrafter"/>
</dbReference>
<dbReference type="InterPro" id="IPR026030">
    <property type="entry name" value="Pur-cyt_permease_Fcy2/21/22"/>
</dbReference>